<keyword evidence="6" id="KW-1035">Host cytoplasm</keyword>
<comment type="PTM">
    <text evidence="6">Ubiquitinated in the presence of host E1 ubiquitin-activating enzyme, E2 ubiquitin-conjugating enzyme and ubiquitin.</text>
</comment>
<keyword evidence="6" id="KW-0832">Ubl conjugation</keyword>
<evidence type="ECO:0000256" key="8">
    <source>
        <dbReference type="SAM" id="MobiDB-lite"/>
    </source>
</evidence>
<keyword evidence="7" id="KW-0175">Coiled coil</keyword>
<feature type="region of interest" description="Disordered" evidence="8">
    <location>
        <begin position="1"/>
        <end position="22"/>
    </location>
</feature>
<dbReference type="Gene3D" id="1.20.58.360">
    <property type="entry name" value="Shigella T3SS effector IpaH defines"/>
    <property type="match status" value="1"/>
</dbReference>
<keyword evidence="6" id="KW-0833">Ubl conjugation pathway</keyword>
<dbReference type="Proteomes" id="UP001216329">
    <property type="component" value="Chromosome"/>
</dbReference>
<evidence type="ECO:0000256" key="2">
    <source>
        <dbReference type="ARBA" id="ARBA00012483"/>
    </source>
</evidence>
<feature type="domain" description="NEL" evidence="9">
    <location>
        <begin position="1223"/>
        <end position="1516"/>
    </location>
</feature>
<dbReference type="SMART" id="SM00369">
    <property type="entry name" value="LRR_TYP"/>
    <property type="match status" value="5"/>
</dbReference>
<dbReference type="InterPro" id="IPR003591">
    <property type="entry name" value="Leu-rich_rpt_typical-subtyp"/>
</dbReference>
<proteinExistence type="inferred from homology"/>
<gene>
    <name evidence="10" type="ORF">P0Y58_20805</name>
</gene>
<comment type="catalytic activity">
    <reaction evidence="1">
        <text>S-ubiquitinyl-[E2 ubiquitin-conjugating enzyme]-L-cysteine + [acceptor protein]-L-lysine = [E2 ubiquitin-conjugating enzyme]-L-cysteine + N(6)-ubiquitinyl-[acceptor protein]-L-lysine.</text>
        <dbReference type="EC" id="2.3.2.27"/>
    </reaction>
</comment>
<dbReference type="Gene3D" id="3.80.10.10">
    <property type="entry name" value="Ribonuclease Inhibitor"/>
    <property type="match status" value="1"/>
</dbReference>
<evidence type="ECO:0000313" key="11">
    <source>
        <dbReference type="Proteomes" id="UP001216329"/>
    </source>
</evidence>
<dbReference type="GO" id="GO:0061630">
    <property type="term" value="F:ubiquitin protein ligase activity"/>
    <property type="evidence" value="ECO:0007669"/>
    <property type="project" value="UniProtKB-EC"/>
</dbReference>
<dbReference type="GO" id="GO:0005737">
    <property type="term" value="C:cytoplasm"/>
    <property type="evidence" value="ECO:0007669"/>
    <property type="project" value="TreeGrafter"/>
</dbReference>
<dbReference type="InterPro" id="IPR001611">
    <property type="entry name" value="Leu-rich_rpt"/>
</dbReference>
<dbReference type="PROSITE" id="PS52053">
    <property type="entry name" value="NEL"/>
    <property type="match status" value="1"/>
</dbReference>
<evidence type="ECO:0000256" key="5">
    <source>
        <dbReference type="ARBA" id="ARBA00023026"/>
    </source>
</evidence>
<evidence type="ECO:0000313" key="10">
    <source>
        <dbReference type="EMBL" id="WEK29326.1"/>
    </source>
</evidence>
<organism evidence="10 11">
    <name type="scientific">Candidatus Pseudomonas phytovorans</name>
    <dbReference type="NCBI Taxonomy" id="3121377"/>
    <lineage>
        <taxon>Bacteria</taxon>
        <taxon>Pseudomonadati</taxon>
        <taxon>Pseudomonadota</taxon>
        <taxon>Gammaproteobacteria</taxon>
        <taxon>Pseudomonadales</taxon>
        <taxon>Pseudomonadaceae</taxon>
        <taxon>Pseudomonas</taxon>
    </lineage>
</organism>
<dbReference type="InterPro" id="IPR032675">
    <property type="entry name" value="LRR_dom_sf"/>
</dbReference>
<name>A0AAJ5WFB3_9PSED</name>
<feature type="active site" description="Glycyl thioester intermediate" evidence="6">
    <location>
        <position position="1309"/>
    </location>
</feature>
<reference evidence="10" key="1">
    <citation type="submission" date="2023-03" db="EMBL/GenBank/DDBJ databases">
        <title>Andean soil-derived lignocellulolytic bacterial consortium as a source of novel taxa and putative plastic-active enzymes.</title>
        <authorList>
            <person name="Diaz-Garcia L."/>
            <person name="Chuvochina M."/>
            <person name="Feuerriegel G."/>
            <person name="Bunk B."/>
            <person name="Sproer C."/>
            <person name="Streit W.R."/>
            <person name="Rodriguez L.M."/>
            <person name="Overmann J."/>
            <person name="Jimenez D.J."/>
        </authorList>
    </citation>
    <scope>NUCLEOTIDE SEQUENCE</scope>
    <source>
        <strain evidence="10">MAG 876</strain>
    </source>
</reference>
<keyword evidence="4" id="KW-0677">Repeat</keyword>
<dbReference type="SUPFAM" id="SSF52058">
    <property type="entry name" value="L domain-like"/>
    <property type="match status" value="1"/>
</dbReference>
<evidence type="ECO:0000256" key="3">
    <source>
        <dbReference type="ARBA" id="ARBA00022614"/>
    </source>
</evidence>
<evidence type="ECO:0000256" key="7">
    <source>
        <dbReference type="SAM" id="Coils"/>
    </source>
</evidence>
<dbReference type="Pfam" id="PF14496">
    <property type="entry name" value="NEL"/>
    <property type="match status" value="1"/>
</dbReference>
<evidence type="ECO:0000259" key="9">
    <source>
        <dbReference type="PROSITE" id="PS52053"/>
    </source>
</evidence>
<dbReference type="Pfam" id="PF20178">
    <property type="entry name" value="ToxA_N"/>
    <property type="match status" value="1"/>
</dbReference>
<evidence type="ECO:0000256" key="1">
    <source>
        <dbReference type="ARBA" id="ARBA00000900"/>
    </source>
</evidence>
<protein>
    <recommendedName>
        <fullName evidence="2">RING-type E3 ubiquitin transferase</fullName>
        <ecNumber evidence="2">2.3.2.27</ecNumber>
    </recommendedName>
</protein>
<feature type="coiled-coil region" evidence="7">
    <location>
        <begin position="971"/>
        <end position="998"/>
    </location>
</feature>
<comment type="similarity">
    <text evidence="6">Belongs to the LRR-containing bacterial E3 ligase family.</text>
</comment>
<keyword evidence="3" id="KW-0433">Leucine-rich repeat</keyword>
<sequence>MRKRDFPPRPNEQGATPGKAVEPPVALADQAQKATDHFIHQRLPQWIRDADAEDLATLRALLSAHKTSQDQVRLATAAVPQLETFADDKLSEALANILPSGERLSTLRWRDKALQLEGVSVPRLEASYEEHPALPRLMQNFAVGATPLQGSGLLAAGTETALDADLNTLIDTCRQLDAGAQYQALLEQVFKASEPLLVTDKLAGFKLAVHVAFLSKTIDGQVRDALQAVIADVTATDPAADATATITAYPGLLSMLGVRVHESLFIQLRGADDEDKGVVIFRPGDANRPLHRYPSQQQWAAEMAGELQDEKRRAAFIQLIALEDRASFFSTLLLRLEDEVPDLQLEGQTGHGHVFLRWAQSQYQRAQSDARLLLVPTADADAKASRERLESWKSLGWGLLNLAGFFIPGVGALLLAQLVAQLCAQVYEGAEDWAEGHDHEALQHALGVAETVAAAAITVGVVVGAEAAGRRFVRSAFVDAMEPMTVGPASQRLWHDDLGTYRTSAQAPVLEEGGLYSDGERSLMHIDSHYYELNRPEEDGAWRLRHPLRPGGWGPVVEGNGERFWALHDEQPLAWSDAAAMLNRLWPQANRLSKVRAERLLQAACSDVDELRGILIENRALPANLRHTLRHFDADERINGFFEQLAASVPADDQAIHEWCRQHPVCAGLEGDEIDAAIIEQASELRSGLFSHLTRTEPSADQAVRVILRDFPGLPADYADSLASTVNAQEREVIVIQRRLPLPVMNKARALLQLARLSQAQMGLMLRNAYSDVTGEVVLNLMARLGRVLNKRLVLRQGSTEGSILSVLDWGGAQREELTMVHETGEFKLYDRDGRPVELDIPDTDDFFSCMNALMSPANRTSLQLGDTDPAGVLRDRLLEQVPRDRRQLLDRFGWKTQPGWFNPGQRLPDGRVGYVLGGGGSRPWQDNLRLRRRLLALYRGSTPTQIEAHVTRILQCVDPFEQLLFEEGNFQALNARLDRWVNEADELETSARRLLAQRLRSAWRRQLTIDLQHEGALGYQLDLSGSQVTSLPELSGELDFHFVTSMVMMNTPLRTVPEAFFSSFGGLRRLNLSRNALRAFPASLRHLTSLASLDLSFNRITMDGQGTRTLSRLHQLDALFLNGNRLSRLTLQFIQAPALRRLHLRGCQLLEWPSGLEHCGLLRDVNLNYNQLSDVPETILQMPYEFRAAIHLGGNAVPVVRLRRLYARNPHRRHAQAAASEAAAVTREAWVQGTHRQVREVCWDRLFSREQNGSVLRILRELRASTDFINRAYRDVLVGQVWTLLDEMDANAVLEQEIRAIADEPITCVDSVAERFSDLQVRALVAKANRSSGGTQDDLLELGVGLFRLDRLEAFIRDDLEQRSREMPSLDLIEARLYYIVNLAREMQIPGQPASMTFAALSGGDPSMLGKAREYVKKAETVEAKANFLSDQAFWSSHLEARYPAEFAAINDDFDQQGTALDDSRETLNDQQYCDGWEALKNARDGQLHRLKVLLTRQVLEGRNEPAGGQSSQSD</sequence>
<keyword evidence="6" id="KW-0808">Transferase</keyword>
<accession>A0AAJ5WFB3</accession>
<keyword evidence="6" id="KW-0964">Secreted</keyword>
<evidence type="ECO:0000256" key="6">
    <source>
        <dbReference type="PROSITE-ProRule" id="PRU01398"/>
    </source>
</evidence>
<dbReference type="InterPro" id="IPR029487">
    <property type="entry name" value="NEL_dom"/>
</dbReference>
<dbReference type="PANTHER" id="PTHR48051:SF1">
    <property type="entry name" value="RAS SUPPRESSOR PROTEIN 1"/>
    <property type="match status" value="1"/>
</dbReference>
<dbReference type="GO" id="GO:0005576">
    <property type="term" value="C:extracellular region"/>
    <property type="evidence" value="ECO:0007669"/>
    <property type="project" value="UniProtKB-UniRule"/>
</dbReference>
<keyword evidence="5" id="KW-0843">Virulence</keyword>
<dbReference type="EMBL" id="CP119325">
    <property type="protein sequence ID" value="WEK29326.1"/>
    <property type="molecule type" value="Genomic_DNA"/>
</dbReference>
<dbReference type="GO" id="GO:0016567">
    <property type="term" value="P:protein ubiquitination"/>
    <property type="evidence" value="ECO:0007669"/>
    <property type="project" value="InterPro"/>
</dbReference>
<evidence type="ECO:0000256" key="4">
    <source>
        <dbReference type="ARBA" id="ARBA00022737"/>
    </source>
</evidence>
<dbReference type="InterPro" id="IPR046673">
    <property type="entry name" value="ToxA_N"/>
</dbReference>
<dbReference type="EC" id="2.3.2.27" evidence="2"/>
<dbReference type="Pfam" id="PF13855">
    <property type="entry name" value="LRR_8"/>
    <property type="match status" value="1"/>
</dbReference>
<dbReference type="InterPro" id="IPR050216">
    <property type="entry name" value="LRR_domain-containing"/>
</dbReference>
<dbReference type="PANTHER" id="PTHR48051">
    <property type="match status" value="1"/>
</dbReference>